<dbReference type="EMBL" id="JAPUUL010000649">
    <property type="protein sequence ID" value="KAJ8129829.1"/>
    <property type="molecule type" value="Genomic_DNA"/>
</dbReference>
<dbReference type="Proteomes" id="UP001153332">
    <property type="component" value="Unassembled WGS sequence"/>
</dbReference>
<protein>
    <submittedName>
        <fullName evidence="1">Uncharacterized protein</fullName>
    </submittedName>
</protein>
<comment type="caution">
    <text evidence="1">The sequence shown here is derived from an EMBL/GenBank/DDBJ whole genome shotgun (WGS) entry which is preliminary data.</text>
</comment>
<name>A0ACC2JQQ5_9PEZI</name>
<gene>
    <name evidence="1" type="ORF">O1611_g3801</name>
</gene>
<proteinExistence type="predicted"/>
<reference evidence="1" key="1">
    <citation type="submission" date="2022-12" db="EMBL/GenBank/DDBJ databases">
        <title>Genome Sequence of Lasiodiplodia mahajangana.</title>
        <authorList>
            <person name="Buettner E."/>
        </authorList>
    </citation>
    <scope>NUCLEOTIDE SEQUENCE</scope>
    <source>
        <strain evidence="1">VT137</strain>
    </source>
</reference>
<organism evidence="1 2">
    <name type="scientific">Lasiodiplodia mahajangana</name>
    <dbReference type="NCBI Taxonomy" id="1108764"/>
    <lineage>
        <taxon>Eukaryota</taxon>
        <taxon>Fungi</taxon>
        <taxon>Dikarya</taxon>
        <taxon>Ascomycota</taxon>
        <taxon>Pezizomycotina</taxon>
        <taxon>Dothideomycetes</taxon>
        <taxon>Dothideomycetes incertae sedis</taxon>
        <taxon>Botryosphaeriales</taxon>
        <taxon>Botryosphaeriaceae</taxon>
        <taxon>Lasiodiplodia</taxon>
    </lineage>
</organism>
<evidence type="ECO:0000313" key="1">
    <source>
        <dbReference type="EMBL" id="KAJ8129829.1"/>
    </source>
</evidence>
<evidence type="ECO:0000313" key="2">
    <source>
        <dbReference type="Proteomes" id="UP001153332"/>
    </source>
</evidence>
<keyword evidence="2" id="KW-1185">Reference proteome</keyword>
<accession>A0ACC2JQQ5</accession>
<sequence length="1697" mass="185239">MSFNSRNTVKQAGPQTASKAAPNYESEKICDDDASTLGSDELETNSNTPPIMNKPCAWTYLQVDNYNTSTVYESWEVISVRPTIDITGLTRILGLNVVATHKVTADGYTGVRAVPSYTQAELALMVATAERKWAGRRLGLARFMNRETYGQNLAKRIFELPACLASKLGALLDCRFVATNKNPHVRREWKIVMLTPIDGALTDEGPRGRSRGLLRKGKKGQSEPVQKWLAIIRGQDTRFSEKGFAAFSTASNPWFRVDEKHTAEGYGGSENYMPMMDASKLLLCGDGSFGPAVEASCRGGLDFTGTAIRGTSTGDLADSHFLAAGTVPRFCATPATNYGSSEWSVTIGAYIGLQLALVVQWTRPELRSSVSIASTTLSLASGLSLALLSHLEHAKSIRPSFIITFYLIVTVFLDIARVRTQWLLKNADGVAATLSASLAVKIALLTLEAIEKRRLLVGTDHEYPRESTSGPFSRGFFLWLNSLLLSGFGKVLSLADLPSISEKLESKVLAKNLSATWDNLSQPFLIQEAVSYVQSAEGEVKDSIGYGLIGGFALVYTGLAITMGWSSHLTYRLMTMMRGGLISVIYRKLLQTQVTKLNDSAAVTLMGTDVQRITESFHYLIVETIPAIIQLGIATYLLYLQLGGVFVVLLILSIAGTFLSGQIADKVSKSQKKWLESIQTRINFTSEILGSMKNVKMLGLTGQMSNMIKALRDDEIAKSKKYRRVQVYSVSLVNLPEIIARVLLFGAYAIVAHINGTDSLSVSQAISSLALIFLVSKPLADILVAIPQGWSALGCFQRIQIFLNDTPQQEHPSLEIDDTTSGGHQGQVGIEMLSVRSQEQKSDIVLEKASFGWSESSQNLVSEVSVRIDSSIAQLTILTGPVGCGKSTFLKGILRETPYHQGHLDALLSHVAFCDQTPWIISGSIRANIVAESEYDELWYQSVVRACALDIDINRLSHGDLTVVGSKGVKLSGGQKQRISIARAVYSRKSIAILDDVLSGLDVVTEEAVFRGVFGTNGLFKKIGTTVILATHSIKRLPEADMILAMDEGGKIVEQGKFPDLNVPGRYVYSLKINATQSAGQDDDESRPEIGDGTETKDAPIEAQEQDSNRQTGDWATYKYYTSALGRSKLLLFVAFVVVNQTAGGIQSVWLNWWAQSNERGDPPRLGYWLGIFAAFSVVEVIGLVASVAYLYVDITPNGGRHFHTFILKAALNAPMSFLTKTDTGVLVNRFSQDLRLADMTLPGAVINVAFQLGQCIVATVLAATAVGYFATVLPFVVFVLYLIQRFYLRTSRQLRLLELETSAPLFSHFIESLSGLVTIRSFGWTQEYTDKTSRLLDQSQKPFYLLLCIQRWLVLVLDLVVAGLAVLLVGLAVALRSKINPGLLGIALVQLTSLSHALTALVQFWTLLETSLGAISRIKDFSETTPREAIAGESSEPPANWPNHGALAFESVSASYEDNGPLILKNVSFNLKGGQKIGIVGRTGSGKSSTVQAILRMINITGGKILIDNVDLATLTGSVVREHITTLTQDPFLFPASIRSNIDPLGAFADEEIAAALIKVKLWNVLQDKAKGDNPDTKVVLDTFMDADLLSHGQRQLFCLARALLKPGKVLILDEPTSSVDSKTDAQMQEIIRDEFKDHTIIMIAHRLSSLLDFDMILVLDQGVLVETGHPTDLLGNPASRFAKMYHGPTGRSQRV</sequence>